<dbReference type="PANTHER" id="PTHR43542:SF1">
    <property type="entry name" value="METHYLTRANSFERASE"/>
    <property type="match status" value="1"/>
</dbReference>
<comment type="caution">
    <text evidence="3">The sequence shown here is derived from an EMBL/GenBank/DDBJ whole genome shotgun (WGS) entry which is preliminary data.</text>
</comment>
<sequence>MLRIISGSLRNRKILQPDLKITRPTTDKVREAVFSSLQFKIVGKNFLDLFSGSGAIAIEAFSRGAKKVVAVEKNREAFHIVKTNLDTLNISNQIEAIHSDALVFLTKNQSKFDFIYLDTPYLDYQLMNDVLALIMQQKILNDDGEIIVETNKITEVKVPLGFKIYKTKRYGKVDILYLCYE</sequence>
<dbReference type="GO" id="GO:0008168">
    <property type="term" value="F:methyltransferase activity"/>
    <property type="evidence" value="ECO:0007669"/>
    <property type="project" value="UniProtKB-KW"/>
</dbReference>
<evidence type="ECO:0000256" key="1">
    <source>
        <dbReference type="ARBA" id="ARBA00022603"/>
    </source>
</evidence>
<dbReference type="EMBL" id="SOCN01000004">
    <property type="protein sequence ID" value="TDV23065.1"/>
    <property type="molecule type" value="Genomic_DNA"/>
</dbReference>
<dbReference type="CDD" id="cd02440">
    <property type="entry name" value="AdoMet_MTases"/>
    <property type="match status" value="1"/>
</dbReference>
<dbReference type="SUPFAM" id="SSF53335">
    <property type="entry name" value="S-adenosyl-L-methionine-dependent methyltransferases"/>
    <property type="match status" value="1"/>
</dbReference>
<dbReference type="InterPro" id="IPR029063">
    <property type="entry name" value="SAM-dependent_MTases_sf"/>
</dbReference>
<protein>
    <submittedName>
        <fullName evidence="3">16S rRNA (Guanine966-N2)-methyltransferase</fullName>
    </submittedName>
</protein>
<dbReference type="RefSeq" id="WP_134111234.1">
    <property type="nucleotide sequence ID" value="NZ_SOCN01000004.1"/>
</dbReference>
<dbReference type="Gene3D" id="3.40.50.150">
    <property type="entry name" value="Vaccinia Virus protein VP39"/>
    <property type="match status" value="1"/>
</dbReference>
<dbReference type="PANTHER" id="PTHR43542">
    <property type="entry name" value="METHYLTRANSFERASE"/>
    <property type="match status" value="1"/>
</dbReference>
<name>A0A4R7UBX5_9BACT</name>
<organism evidence="3 4">
    <name type="scientific">Mycoplasmopsis mustelae</name>
    <dbReference type="NCBI Taxonomy" id="171289"/>
    <lineage>
        <taxon>Bacteria</taxon>
        <taxon>Bacillati</taxon>
        <taxon>Mycoplasmatota</taxon>
        <taxon>Mycoplasmoidales</taxon>
        <taxon>Metamycoplasmataceae</taxon>
        <taxon>Mycoplasmopsis</taxon>
    </lineage>
</organism>
<evidence type="ECO:0000313" key="3">
    <source>
        <dbReference type="EMBL" id="TDV23065.1"/>
    </source>
</evidence>
<keyword evidence="1 3" id="KW-0489">Methyltransferase</keyword>
<keyword evidence="4" id="KW-1185">Reference proteome</keyword>
<dbReference type="PIRSF" id="PIRSF004553">
    <property type="entry name" value="CHP00095"/>
    <property type="match status" value="1"/>
</dbReference>
<keyword evidence="2 3" id="KW-0808">Transferase</keyword>
<dbReference type="Pfam" id="PF03602">
    <property type="entry name" value="Cons_hypoth95"/>
    <property type="match status" value="1"/>
</dbReference>
<dbReference type="AlphaFoldDB" id="A0A4R7UBX5"/>
<evidence type="ECO:0000256" key="2">
    <source>
        <dbReference type="ARBA" id="ARBA00022679"/>
    </source>
</evidence>
<dbReference type="GO" id="GO:0031167">
    <property type="term" value="P:rRNA methylation"/>
    <property type="evidence" value="ECO:0007669"/>
    <property type="project" value="InterPro"/>
</dbReference>
<proteinExistence type="predicted"/>
<reference evidence="3 4" key="1">
    <citation type="submission" date="2019-03" db="EMBL/GenBank/DDBJ databases">
        <title>Genomic Encyclopedia of Archaeal and Bacterial Type Strains, Phase II (KMG-II): from individual species to whole genera.</title>
        <authorList>
            <person name="Goeker M."/>
        </authorList>
    </citation>
    <scope>NUCLEOTIDE SEQUENCE [LARGE SCALE GENOMIC DNA]</scope>
    <source>
        <strain evidence="3 4">ATCC 35214</strain>
    </source>
</reference>
<dbReference type="OrthoDB" id="9803017at2"/>
<accession>A0A4R7UBX5</accession>
<gene>
    <name evidence="3" type="ORF">BCF59_0688</name>
</gene>
<dbReference type="Proteomes" id="UP000295757">
    <property type="component" value="Unassembled WGS sequence"/>
</dbReference>
<dbReference type="InterPro" id="IPR004398">
    <property type="entry name" value="RNA_MeTrfase_RsmD"/>
</dbReference>
<dbReference type="NCBIfam" id="TIGR00095">
    <property type="entry name" value="16S rRNA (guanine(966)-N(2))-methyltransferase RsmD"/>
    <property type="match status" value="1"/>
</dbReference>
<evidence type="ECO:0000313" key="4">
    <source>
        <dbReference type="Proteomes" id="UP000295757"/>
    </source>
</evidence>